<dbReference type="InterPro" id="IPR002048">
    <property type="entry name" value="EF_hand_dom"/>
</dbReference>
<dbReference type="GO" id="GO:0060090">
    <property type="term" value="F:molecular adaptor activity"/>
    <property type="evidence" value="ECO:0007669"/>
    <property type="project" value="TreeGrafter"/>
</dbReference>
<feature type="domain" description="EH" evidence="4">
    <location>
        <begin position="109"/>
        <end position="204"/>
    </location>
</feature>
<feature type="region of interest" description="Disordered" evidence="3">
    <location>
        <begin position="1053"/>
        <end position="1096"/>
    </location>
</feature>
<organism evidence="6 7">
    <name type="scientific">Pocillopora damicornis</name>
    <name type="common">Cauliflower coral</name>
    <name type="synonym">Millepora damicornis</name>
    <dbReference type="NCBI Taxonomy" id="46731"/>
    <lineage>
        <taxon>Eukaryota</taxon>
        <taxon>Metazoa</taxon>
        <taxon>Cnidaria</taxon>
        <taxon>Anthozoa</taxon>
        <taxon>Hexacorallia</taxon>
        <taxon>Scleractinia</taxon>
        <taxon>Astrocoeniina</taxon>
        <taxon>Pocilloporidae</taxon>
        <taxon>Pocillopora</taxon>
    </lineage>
</organism>
<evidence type="ECO:0000313" key="7">
    <source>
        <dbReference type="Proteomes" id="UP000275408"/>
    </source>
</evidence>
<dbReference type="InterPro" id="IPR011992">
    <property type="entry name" value="EF-hand-dom_pair"/>
</dbReference>
<feature type="region of interest" description="Disordered" evidence="3">
    <location>
        <begin position="332"/>
        <end position="351"/>
    </location>
</feature>
<dbReference type="STRING" id="46731.A0A3M6TDR8"/>
<dbReference type="EMBL" id="RCHS01003809">
    <property type="protein sequence ID" value="RMX39513.1"/>
    <property type="molecule type" value="Genomic_DNA"/>
</dbReference>
<gene>
    <name evidence="6" type="ORF">pdam_00006130</name>
</gene>
<comment type="caution">
    <text evidence="6">The sequence shown here is derived from an EMBL/GenBank/DDBJ whole genome shotgun (WGS) entry which is preliminary data.</text>
</comment>
<dbReference type="GO" id="GO:0150007">
    <property type="term" value="P:clathrin-dependent synaptic vesicle endocytosis"/>
    <property type="evidence" value="ECO:0007669"/>
    <property type="project" value="TreeGrafter"/>
</dbReference>
<protein>
    <submittedName>
        <fullName evidence="6">Uncharacterized protein</fullName>
    </submittedName>
</protein>
<keyword evidence="1" id="KW-0106">Calcium</keyword>
<name>A0A3M6TDR8_POCDA</name>
<evidence type="ECO:0000256" key="2">
    <source>
        <dbReference type="SAM" id="Coils"/>
    </source>
</evidence>
<dbReference type="OMA" id="MARIWEL"/>
<feature type="compositionally biased region" description="Basic and acidic residues" evidence="3">
    <location>
        <begin position="1327"/>
        <end position="1395"/>
    </location>
</feature>
<feature type="compositionally biased region" description="Basic and acidic residues" evidence="3">
    <location>
        <begin position="940"/>
        <end position="1035"/>
    </location>
</feature>
<feature type="compositionally biased region" description="Polar residues" evidence="3">
    <location>
        <begin position="445"/>
        <end position="463"/>
    </location>
</feature>
<dbReference type="Gene3D" id="1.10.238.10">
    <property type="entry name" value="EF-hand"/>
    <property type="match status" value="2"/>
</dbReference>
<feature type="compositionally biased region" description="Basic and acidic residues" evidence="3">
    <location>
        <begin position="875"/>
        <end position="885"/>
    </location>
</feature>
<feature type="region of interest" description="Disordered" evidence="3">
    <location>
        <begin position="1283"/>
        <end position="1412"/>
    </location>
</feature>
<feature type="compositionally biased region" description="Polar residues" evidence="3">
    <location>
        <begin position="476"/>
        <end position="490"/>
    </location>
</feature>
<feature type="compositionally biased region" description="Polar residues" evidence="3">
    <location>
        <begin position="341"/>
        <end position="351"/>
    </location>
</feature>
<dbReference type="PANTHER" id="PTHR11216:SF170">
    <property type="entry name" value="DYNAMIN ASSOCIATED PROTEIN 160, ISOFORM D"/>
    <property type="match status" value="1"/>
</dbReference>
<dbReference type="GO" id="GO:0097708">
    <property type="term" value="C:intracellular vesicle"/>
    <property type="evidence" value="ECO:0007669"/>
    <property type="project" value="TreeGrafter"/>
</dbReference>
<feature type="compositionally biased region" description="Basic and acidic residues" evidence="3">
    <location>
        <begin position="773"/>
        <end position="785"/>
    </location>
</feature>
<keyword evidence="7" id="KW-1185">Reference proteome</keyword>
<evidence type="ECO:0000313" key="6">
    <source>
        <dbReference type="EMBL" id="RMX39513.1"/>
    </source>
</evidence>
<dbReference type="GO" id="GO:0005737">
    <property type="term" value="C:cytoplasm"/>
    <property type="evidence" value="ECO:0007669"/>
    <property type="project" value="TreeGrafter"/>
</dbReference>
<feature type="region of interest" description="Disordered" evidence="3">
    <location>
        <begin position="711"/>
        <end position="827"/>
    </location>
</feature>
<feature type="domain" description="EF-hand" evidence="5">
    <location>
        <begin position="142"/>
        <end position="177"/>
    </location>
</feature>
<dbReference type="PROSITE" id="PS50031">
    <property type="entry name" value="EH"/>
    <property type="match status" value="2"/>
</dbReference>
<dbReference type="SUPFAM" id="SSF47473">
    <property type="entry name" value="EF-hand"/>
    <property type="match status" value="2"/>
</dbReference>
<dbReference type="GO" id="GO:0042734">
    <property type="term" value="C:presynaptic membrane"/>
    <property type="evidence" value="ECO:0007669"/>
    <property type="project" value="TreeGrafter"/>
</dbReference>
<proteinExistence type="predicted"/>
<feature type="compositionally biased region" description="Polar residues" evidence="3">
    <location>
        <begin position="582"/>
        <end position="596"/>
    </location>
</feature>
<dbReference type="SMART" id="SM00027">
    <property type="entry name" value="EH"/>
    <property type="match status" value="2"/>
</dbReference>
<dbReference type="InterPro" id="IPR018247">
    <property type="entry name" value="EF_Hand_1_Ca_BS"/>
</dbReference>
<feature type="compositionally biased region" description="Basic and acidic residues" evidence="3">
    <location>
        <begin position="406"/>
        <end position="443"/>
    </location>
</feature>
<dbReference type="OrthoDB" id="524326at2759"/>
<feature type="region of interest" description="Disordered" evidence="3">
    <location>
        <begin position="476"/>
        <end position="497"/>
    </location>
</feature>
<feature type="region of interest" description="Disordered" evidence="3">
    <location>
        <begin position="362"/>
        <end position="463"/>
    </location>
</feature>
<feature type="region of interest" description="Disordered" evidence="3">
    <location>
        <begin position="576"/>
        <end position="687"/>
    </location>
</feature>
<feature type="compositionally biased region" description="Basic and acidic residues" evidence="3">
    <location>
        <begin position="604"/>
        <end position="659"/>
    </location>
</feature>
<evidence type="ECO:0000259" key="4">
    <source>
        <dbReference type="PROSITE" id="PS50031"/>
    </source>
</evidence>
<sequence>MDLKWTISEEERTRHDALFYSQKPQDRYLSGEQARSLFIRSKLPLPELSKIWKLADVSRNNKLDIAEFAVAMHLIQSRLKGTDIPLKLPETLSPKHLPHISIPFISEEEKAAYERAFRWKNGHKTSYIDAETACSVLIGSGLLEDILARIWDLSDIDRDGKLSLEEFLIAVHITRFCKQGNSIEGNVNVRSILSEQLTEECYDSKRLRLAEVQTEKRKLLSVKEKLCHEIAGDLEEEVMAQKIQDELDQVERRVYVLEKEENELRRALQKLKDKSKRESFKPFDRSFLLKRQPTGKDIFRGAYKNHRVPVGGREDEEILTLWREDGDLKDFGATISEEPSIPTSPTNIHQDQSGRTVIELNENHQPCSPDSSKASLESTSPAINGFESNVDAERLQSVYSNNNENEDSKNKTDLEARNEEREEEGDKTVEKKGLSHVDKDKQENLIISDSSPSNLQPTVNGGNASELTQQEELYSSTIADSSSEKNTMNENRTDDEKTGALRMATQNGICTTDSEKEALRYDAGGLKSKPATQGSFQAPLEETIDVVTAPSAESSAASRMDGLLLKLEEDDGNLIRNEKDIQMSNGEGTSPRSLTQDELIPYVMEEKKRKDEERAKQREIDNEMRRKVREELDKQKEENKKMAEQRKAKFEEERQRLEKQTALAQEKQEPKKAPLSRTEAGRMIEEELEQQRVREELMRIENEKIKEKERLEVEKQKSKHAKKEEHPLAFHNKDLVQKPIFDERKDVIDGSDTQGLRISSKRGSVIDLSAGDDIVHNEVKKRPLENRPSQELLQTHRQPQEQSQPQPQPVVRRAKENGKVTTTRKAENRKSFVELDIERQKEREEELRREAEIARKIHLKKQMEGGSKDVEVLREEVAKTKEYHPESNGVDGKTTSTKKQTEIEAVVQQTNTQIIESPPVDQLDAKQAAENGTEMGETQRNVEEEEKRRKREEEKELFRQMQEQEKKRREAQKADLERIRKEVDRKEAEEMMRVKLEKEEEKKKQREEERRKAEERQKDKMERQKLQENQSETRRTAFAAHKLILEQRVLKALEESKQEATVPRRRASNCERLTEGLDLDEPSPPAEGNDDSASVGVKLRKANFENAATRKDSNEELRKKRYSLNLDQFRQPITSSTDASVKSKHPGSVGKKYADDVFDKGTRAQIEREEELLRRVGWKVPSNEGKLTKAKSVGDLSMKKGQNEDKKAVPVVLRRVSFVKDDTDSADGIPTFSDSRIQRELEEQRMREEIVKKETSEAEKRHRLEEGKKKVVEVASDKKDLSLKDIKRNPLPNKIQVKKPTNRDSLTHSMATHWENMLQSQEGNEAVNKKEVRKSRIEMEREEERRREEELQKERERVKLEIKQKEEANKSEQQRKMEEEMEKKRKAKEEKEKRQQRTSAMKSMFEKMGGKK</sequence>
<feature type="compositionally biased region" description="Basic and acidic residues" evidence="3">
    <location>
        <begin position="813"/>
        <end position="827"/>
    </location>
</feature>
<accession>A0A3M6TDR8</accession>
<feature type="coiled-coil region" evidence="2">
    <location>
        <begin position="240"/>
        <end position="277"/>
    </location>
</feature>
<feature type="compositionally biased region" description="Polar residues" evidence="3">
    <location>
        <begin position="363"/>
        <end position="382"/>
    </location>
</feature>
<feature type="region of interest" description="Disordered" evidence="3">
    <location>
        <begin position="875"/>
        <end position="1035"/>
    </location>
</feature>
<dbReference type="SMART" id="SM00054">
    <property type="entry name" value="EFh"/>
    <property type="match status" value="2"/>
</dbReference>
<dbReference type="Proteomes" id="UP000275408">
    <property type="component" value="Unassembled WGS sequence"/>
</dbReference>
<feature type="domain" description="EF-hand" evidence="5">
    <location>
        <begin position="43"/>
        <end position="78"/>
    </location>
</feature>
<dbReference type="GO" id="GO:0005509">
    <property type="term" value="F:calcium ion binding"/>
    <property type="evidence" value="ECO:0007669"/>
    <property type="project" value="InterPro"/>
</dbReference>
<dbReference type="PROSITE" id="PS50222">
    <property type="entry name" value="EF_HAND_2"/>
    <property type="match status" value="2"/>
</dbReference>
<feature type="compositionally biased region" description="Basic and acidic residues" evidence="3">
    <location>
        <begin position="711"/>
        <end position="748"/>
    </location>
</feature>
<keyword evidence="2" id="KW-0175">Coiled coil</keyword>
<dbReference type="InterPro" id="IPR000261">
    <property type="entry name" value="EH_dom"/>
</dbReference>
<feature type="domain" description="EH" evidence="4">
    <location>
        <begin position="11"/>
        <end position="94"/>
    </location>
</feature>
<feature type="region of interest" description="Disordered" evidence="3">
    <location>
        <begin position="1135"/>
        <end position="1154"/>
    </location>
</feature>
<reference evidence="6 7" key="1">
    <citation type="journal article" date="2018" name="Sci. Rep.">
        <title>Comparative analysis of the Pocillopora damicornis genome highlights role of immune system in coral evolution.</title>
        <authorList>
            <person name="Cunning R."/>
            <person name="Bay R.A."/>
            <person name="Gillette P."/>
            <person name="Baker A.C."/>
            <person name="Traylor-Knowles N."/>
        </authorList>
    </citation>
    <scope>NUCLEOTIDE SEQUENCE [LARGE SCALE GENOMIC DNA]</scope>
    <source>
        <strain evidence="6">RSMAS</strain>
        <tissue evidence="6">Whole animal</tissue>
    </source>
</reference>
<evidence type="ECO:0000256" key="1">
    <source>
        <dbReference type="ARBA" id="ARBA00022837"/>
    </source>
</evidence>
<evidence type="ECO:0000256" key="3">
    <source>
        <dbReference type="SAM" id="MobiDB-lite"/>
    </source>
</evidence>
<dbReference type="CDD" id="cd00052">
    <property type="entry name" value="EH"/>
    <property type="match status" value="2"/>
</dbReference>
<dbReference type="Pfam" id="PF12763">
    <property type="entry name" value="EH"/>
    <property type="match status" value="2"/>
</dbReference>
<evidence type="ECO:0000259" key="5">
    <source>
        <dbReference type="PROSITE" id="PS50222"/>
    </source>
</evidence>
<feature type="compositionally biased region" description="Polar residues" evidence="3">
    <location>
        <begin position="787"/>
        <end position="797"/>
    </location>
</feature>
<dbReference type="PROSITE" id="PS00018">
    <property type="entry name" value="EF_HAND_1"/>
    <property type="match status" value="2"/>
</dbReference>
<dbReference type="PANTHER" id="PTHR11216">
    <property type="entry name" value="EH DOMAIN"/>
    <property type="match status" value="1"/>
</dbReference>